<feature type="compositionally biased region" description="Basic and acidic residues" evidence="9">
    <location>
        <begin position="164"/>
        <end position="176"/>
    </location>
</feature>
<feature type="compositionally biased region" description="Basic and acidic residues" evidence="9">
    <location>
        <begin position="183"/>
        <end position="205"/>
    </location>
</feature>
<comment type="similarity">
    <text evidence="8">Belongs to the CWC16 family. YJU2 subfamily.</text>
</comment>
<comment type="function">
    <text evidence="8">Part of the spliceosome which catalyzes two sequential transesterification reactions, first the excision of the non-coding intron from pre-mRNA and then the ligation of the coding exons to form the mature mRNA. Plays a role in stabilizing the structure of the spliceosome catalytic core and docking of the branch helix into the active site, producing 5'-exon and lariat intron-3'-intermediates.</text>
</comment>
<evidence type="ECO:0000256" key="1">
    <source>
        <dbReference type="ARBA" id="ARBA00004123"/>
    </source>
</evidence>
<evidence type="ECO:0000256" key="4">
    <source>
        <dbReference type="ARBA" id="ARBA00022728"/>
    </source>
</evidence>
<keyword evidence="4 8" id="KW-0747">Spliceosome</keyword>
<dbReference type="InterPro" id="IPR007590">
    <property type="entry name" value="Saf4/Yju2"/>
</dbReference>
<evidence type="ECO:0000313" key="10">
    <source>
        <dbReference type="EMBL" id="VUG17135.1"/>
    </source>
</evidence>
<dbReference type="GO" id="GO:0000349">
    <property type="term" value="P:generation of catalytic spliceosome for first transesterification step"/>
    <property type="evidence" value="ECO:0007669"/>
    <property type="project" value="UniProtKB-UniRule"/>
</dbReference>
<protein>
    <recommendedName>
        <fullName evidence="8">Splicing factor YJU2</fullName>
    </recommendedName>
</protein>
<dbReference type="GO" id="GO:0071006">
    <property type="term" value="C:U2-type catalytic step 1 spliceosome"/>
    <property type="evidence" value="ECO:0007669"/>
    <property type="project" value="UniProtKB-UniRule"/>
</dbReference>
<keyword evidence="5 8" id="KW-0862">Zinc</keyword>
<evidence type="ECO:0000256" key="9">
    <source>
        <dbReference type="SAM" id="MobiDB-lite"/>
    </source>
</evidence>
<sequence length="287" mass="33421">MSERKAINKYYPPDFDPSKIKKPKKKKGKAAWPSVRLMAPFSMKCLKCNEYVAQSRKFNAKKEVTDKDYLGIKIIHFHIRCPRCFNSMVFATDPQNGDFECVSGCKRNFERAKKSEKKEENLEDMISRLEKEDKQEQLEKEKEKNRKLGRPINSNGEIETGLEQLERRIKQQQKEQEMDDKVEELRNRSRKLENARRQMQKRDIEKEQDEQDEQEARRAFKKARAGNGKSLTKKVRIHLDMTTIEKVQDGNAANKSSNRALNVVPTEKIANAITSLNGYSSSDSDDE</sequence>
<accession>A0A7D9CWA5</accession>
<evidence type="ECO:0000256" key="3">
    <source>
        <dbReference type="ARBA" id="ARBA00022723"/>
    </source>
</evidence>
<feature type="binding site" evidence="8">
    <location>
        <position position="48"/>
    </location>
    <ligand>
        <name>Zn(2+)</name>
        <dbReference type="ChEBI" id="CHEBI:29105"/>
    </ligand>
</feature>
<feature type="region of interest" description="Disordered" evidence="9">
    <location>
        <begin position="1"/>
        <end position="27"/>
    </location>
</feature>
<evidence type="ECO:0000313" key="11">
    <source>
        <dbReference type="Proteomes" id="UP000478008"/>
    </source>
</evidence>
<feature type="binding site" evidence="8">
    <location>
        <position position="84"/>
    </location>
    <ligand>
        <name>Zn(2+)</name>
        <dbReference type="ChEBI" id="CHEBI:29105"/>
    </ligand>
</feature>
<feature type="region of interest" description="Disordered" evidence="9">
    <location>
        <begin position="128"/>
        <end position="231"/>
    </location>
</feature>
<dbReference type="Pfam" id="PF04502">
    <property type="entry name" value="Saf4_Yju2"/>
    <property type="match status" value="1"/>
</dbReference>
<dbReference type="InterPro" id="IPR043701">
    <property type="entry name" value="Yju2"/>
</dbReference>
<dbReference type="PANTHER" id="PTHR12111">
    <property type="entry name" value="SPLICING FACTOR YJU2"/>
    <property type="match status" value="1"/>
</dbReference>
<feature type="binding site" evidence="8">
    <location>
        <position position="45"/>
    </location>
    <ligand>
        <name>Zn(2+)</name>
        <dbReference type="ChEBI" id="CHEBI:29105"/>
    </ligand>
</feature>
<keyword evidence="7 8" id="KW-0539">Nucleus</keyword>
<evidence type="ECO:0000256" key="5">
    <source>
        <dbReference type="ARBA" id="ARBA00022833"/>
    </source>
</evidence>
<gene>
    <name evidence="10" type="ORF">DEBR0S1_33980G</name>
</gene>
<comment type="subunit">
    <text evidence="8">Component of the spliceosome. Present in the activated B complex, the catalytically activated B* complex which catalyzes the branching, the catalytic step 1 C complex catalyzing the exon ligation, and the postcatalytic P complex containing the ligated exons (mRNA) and the excised lariat intron.</text>
</comment>
<proteinExistence type="inferred from homology"/>
<name>A0A7D9CWA5_DEKBR</name>
<keyword evidence="2" id="KW-0507">mRNA processing</keyword>
<dbReference type="AlphaFoldDB" id="A0A7D9CWA5"/>
<evidence type="ECO:0000256" key="6">
    <source>
        <dbReference type="ARBA" id="ARBA00023187"/>
    </source>
</evidence>
<reference evidence="10 11" key="1">
    <citation type="submission" date="2019-07" db="EMBL/GenBank/DDBJ databases">
        <authorList>
            <person name="Friedrich A."/>
            <person name="Schacherer J."/>
        </authorList>
    </citation>
    <scope>NUCLEOTIDE SEQUENCE [LARGE SCALE GENOMIC DNA]</scope>
</reference>
<dbReference type="GO" id="GO:0046872">
    <property type="term" value="F:metal ion binding"/>
    <property type="evidence" value="ECO:0007669"/>
    <property type="project" value="UniProtKB-KW"/>
</dbReference>
<organism evidence="10 11">
    <name type="scientific">Dekkera bruxellensis</name>
    <name type="common">Brettanomyces custersii</name>
    <dbReference type="NCBI Taxonomy" id="5007"/>
    <lineage>
        <taxon>Eukaryota</taxon>
        <taxon>Fungi</taxon>
        <taxon>Dikarya</taxon>
        <taxon>Ascomycota</taxon>
        <taxon>Saccharomycotina</taxon>
        <taxon>Pichiomycetes</taxon>
        <taxon>Pichiales</taxon>
        <taxon>Pichiaceae</taxon>
        <taxon>Brettanomyces</taxon>
    </lineage>
</organism>
<dbReference type="HAMAP" id="MF_03226">
    <property type="entry name" value="YJU2"/>
    <property type="match status" value="1"/>
</dbReference>
<keyword evidence="3 8" id="KW-0479">Metal-binding</keyword>
<feature type="compositionally biased region" description="Basic and acidic residues" evidence="9">
    <location>
        <begin position="128"/>
        <end position="146"/>
    </location>
</feature>
<comment type="subcellular location">
    <subcellularLocation>
        <location evidence="1 8">Nucleus</location>
    </subcellularLocation>
</comment>
<evidence type="ECO:0000256" key="2">
    <source>
        <dbReference type="ARBA" id="ARBA00022664"/>
    </source>
</evidence>
<keyword evidence="11" id="KW-1185">Reference proteome</keyword>
<dbReference type="Proteomes" id="UP000478008">
    <property type="component" value="Unassembled WGS sequence"/>
</dbReference>
<dbReference type="PANTHER" id="PTHR12111:SF1">
    <property type="entry name" value="SPLICING FACTOR YJU2"/>
    <property type="match status" value="1"/>
</dbReference>
<evidence type="ECO:0000256" key="7">
    <source>
        <dbReference type="ARBA" id="ARBA00023242"/>
    </source>
</evidence>
<keyword evidence="6" id="KW-0508">mRNA splicing</keyword>
<evidence type="ECO:0000256" key="8">
    <source>
        <dbReference type="HAMAP-Rule" id="MF_03226"/>
    </source>
</evidence>
<dbReference type="EMBL" id="CABFWN010000001">
    <property type="protein sequence ID" value="VUG17135.1"/>
    <property type="molecule type" value="Genomic_DNA"/>
</dbReference>
<feature type="binding site" evidence="8">
    <location>
        <position position="81"/>
    </location>
    <ligand>
        <name>Zn(2+)</name>
        <dbReference type="ChEBI" id="CHEBI:29105"/>
    </ligand>
</feature>